<dbReference type="Pfam" id="PF02643">
    <property type="entry name" value="DUF192"/>
    <property type="match status" value="1"/>
</dbReference>
<reference evidence="2" key="1">
    <citation type="journal article" date="2020" name="Microorganisms">
        <title>Complete Genome of a Member of a New Bacterial Lineage in the Microgenomates Group Reveals an Unusual Nucleotide Composition Disparity Between Two Strands of DNA and Limited Metabolic Potential.</title>
        <authorList>
            <person name="Kadnikov V.V."/>
            <person name="Mardanov A.V."/>
            <person name="Beletsky A.V."/>
            <person name="Karnachuk O.V."/>
            <person name="Ravin N.V."/>
        </authorList>
    </citation>
    <scope>NUCLEOTIDE SEQUENCE [LARGE SCALE GENOMIC DNA]</scope>
</reference>
<dbReference type="KEGG" id="caqa:MICH65_0632"/>
<dbReference type="RefSeq" id="WP_161931986.1">
    <property type="nucleotide sequence ID" value="NZ_CP047901.1"/>
</dbReference>
<dbReference type="EMBL" id="CP047901">
    <property type="protein sequence ID" value="QHO63613.1"/>
    <property type="molecule type" value="Genomic_DNA"/>
</dbReference>
<sequence>MKRFFVVLVTFFALIAGGGGRVIAVEDPNLTANNKIGIHVLDPNEVMEAAKLVNGDTGAWGYVTVPIQATDRNREKWIRFMRQAAENRVIPIVRVATVVSGLHWDEPNNYDLVDFANFLNDLPWPTKNRYVVIFNEVNRADEYGGYVSPEKYADTLMNAMTIFKERSADFFILPAGMDNAAASNGESLHWRSYWERMVARQPEILEKIDGWTSHAYPNPGFRGRPTDRTDRSIASFRFELDFVSRRTDRDLPVFITETGWDMSVVDERVAASYLKTAHDQVWNDPRIVAITPFLLRAGAGPFVGFSFLDMNGQPREVYQVWRSLAVKGEPVLNQEVLEEIKQGGVVSETKDSSESIFERFELVDWEGVWLWLARILGLNRDRVAHEEMVEIGGRKYWVEVADTNDERIRGLSGRSRLKDNEGMLFVFENKDRYAFWMKEMRFDIYIVWISSGKVVGIDNASYATPYKRIWPNEEVDMVLEVVDVEGIKIGDEIKRFEVRDEVDLEAKID</sequence>
<proteinExistence type="predicted"/>
<dbReference type="SUPFAM" id="SSF51445">
    <property type="entry name" value="(Trans)glycosidases"/>
    <property type="match status" value="1"/>
</dbReference>
<dbReference type="PANTHER" id="PTHR37953:SF1">
    <property type="entry name" value="UPF0127 PROTEIN MJ1496"/>
    <property type="match status" value="1"/>
</dbReference>
<organism evidence="1 2">
    <name type="scientific">Candidatus Chazhemtobacterium aquaticus</name>
    <dbReference type="NCBI Taxonomy" id="2715735"/>
    <lineage>
        <taxon>Bacteria</taxon>
        <taxon>Candidatus Chazhemtobacteraceae</taxon>
        <taxon>Candidatus Chazhemtobacterium</taxon>
    </lineage>
</organism>
<accession>A0A857N8G6</accession>
<dbReference type="Gene3D" id="3.20.20.80">
    <property type="entry name" value="Glycosidases"/>
    <property type="match status" value="1"/>
</dbReference>
<dbReference type="Proteomes" id="UP000463983">
    <property type="component" value="Chromosome"/>
</dbReference>
<name>A0A857N8G6_9BACT</name>
<evidence type="ECO:0000313" key="1">
    <source>
        <dbReference type="EMBL" id="QHO63613.1"/>
    </source>
</evidence>
<dbReference type="Gene3D" id="2.60.120.1140">
    <property type="entry name" value="Protein of unknown function DUF192"/>
    <property type="match status" value="1"/>
</dbReference>
<keyword evidence="2" id="KW-1185">Reference proteome</keyword>
<protein>
    <submittedName>
        <fullName evidence="1">Uncharacterized conserved membrane protein, UPF0127 family</fullName>
    </submittedName>
</protein>
<dbReference type="InterPro" id="IPR038695">
    <property type="entry name" value="Saro_0823-like_sf"/>
</dbReference>
<dbReference type="PANTHER" id="PTHR37953">
    <property type="entry name" value="UPF0127 PROTEIN MJ1496"/>
    <property type="match status" value="1"/>
</dbReference>
<gene>
    <name evidence="1" type="ORF">MICH65_0632</name>
</gene>
<evidence type="ECO:0000313" key="2">
    <source>
        <dbReference type="Proteomes" id="UP000463983"/>
    </source>
</evidence>
<dbReference type="InterPro" id="IPR017853">
    <property type="entry name" value="GH"/>
</dbReference>
<dbReference type="InterPro" id="IPR003795">
    <property type="entry name" value="DUF192"/>
</dbReference>
<dbReference type="AlphaFoldDB" id="A0A857N8G6"/>